<keyword evidence="2" id="KW-0378">Hydrolase</keyword>
<dbReference type="RefSeq" id="WP_089150354.1">
    <property type="nucleotide sequence ID" value="NZ_LYQW01000029.1"/>
</dbReference>
<dbReference type="InterPro" id="IPR006500">
    <property type="entry name" value="Helicase_put_C_phage/plasmid"/>
</dbReference>
<evidence type="ECO:0000313" key="6">
    <source>
        <dbReference type="EMBL" id="OXC22264.1"/>
    </source>
</evidence>
<dbReference type="PROSITE" id="PS51206">
    <property type="entry name" value="SF3_HELICASE_1"/>
    <property type="match status" value="1"/>
</dbReference>
<dbReference type="InterPro" id="IPR004968">
    <property type="entry name" value="DNA_primase/NTPase_C"/>
</dbReference>
<dbReference type="Proteomes" id="UP000198437">
    <property type="component" value="Unassembled WGS sequence"/>
</dbReference>
<dbReference type="GO" id="GO:0016787">
    <property type="term" value="F:hydrolase activity"/>
    <property type="evidence" value="ECO:0007669"/>
    <property type="project" value="UniProtKB-KW"/>
</dbReference>
<dbReference type="Pfam" id="PF22763">
    <property type="entry name" value="NrS1-1_pol-like_HBD"/>
    <property type="match status" value="1"/>
</dbReference>
<evidence type="ECO:0000256" key="4">
    <source>
        <dbReference type="ARBA" id="ARBA00022840"/>
    </source>
</evidence>
<dbReference type="Pfam" id="PF03288">
    <property type="entry name" value="Pox_D5"/>
    <property type="match status" value="1"/>
</dbReference>
<dbReference type="GO" id="GO:0004386">
    <property type="term" value="F:helicase activity"/>
    <property type="evidence" value="ECO:0007669"/>
    <property type="project" value="UniProtKB-KW"/>
</dbReference>
<dbReference type="SMART" id="SM00885">
    <property type="entry name" value="D5_N"/>
    <property type="match status" value="1"/>
</dbReference>
<keyword evidence="4" id="KW-0067">ATP-binding</keyword>
<dbReference type="NCBIfam" id="TIGR01613">
    <property type="entry name" value="primase_Cterm"/>
    <property type="match status" value="1"/>
</dbReference>
<organism evidence="6 7">
    <name type="scientific">Lactobacillus crispatus</name>
    <dbReference type="NCBI Taxonomy" id="47770"/>
    <lineage>
        <taxon>Bacteria</taxon>
        <taxon>Bacillati</taxon>
        <taxon>Bacillota</taxon>
        <taxon>Bacilli</taxon>
        <taxon>Lactobacillales</taxon>
        <taxon>Lactobacillaceae</taxon>
        <taxon>Lactobacillus</taxon>
    </lineage>
</organism>
<dbReference type="Pfam" id="PF08706">
    <property type="entry name" value="D5_N"/>
    <property type="match status" value="1"/>
</dbReference>
<protein>
    <recommendedName>
        <fullName evidence="5">SF3 helicase domain-containing protein</fullName>
    </recommendedName>
</protein>
<keyword evidence="1" id="KW-0547">Nucleotide-binding</keyword>
<dbReference type="Gene3D" id="3.40.50.300">
    <property type="entry name" value="P-loop containing nucleotide triphosphate hydrolases"/>
    <property type="match status" value="1"/>
</dbReference>
<evidence type="ECO:0000256" key="3">
    <source>
        <dbReference type="ARBA" id="ARBA00022806"/>
    </source>
</evidence>
<sequence length="953" mass="110065">MDEKTKTYAENLTFSAQLKKLGDYLNQLDNPEKVQKIINLIESIPAELQHTNCFTLMHREEPTEKGKHASKKPVDLFESNKQKRLVLLSFTKHPDHLTSFVNALYALAQVEKNYPDPENYFLGYFVQPPFLFLDVDDIGDIIKSHKNGKKDLISKLNELTDFSYCEISQSGKGLHYIMKGKKTRKTSRQANTPFEFYDNKRFVTLTANKINVTRGVYELTTSQMKILEQFLWGDPKPEKEKFNIDDDKRGNNKSDEELLNKIRHSKNADKFNALWNRDTKSKYISKDDSYNDLQLVLLLTWWCNHDMKRVDKLFRKSALMRDKWDEQHRSDGATYGEMQLENADEQVQGGYKGLSVQDITSQKSGIFESNKACSEYLKKLRQERNESLKAQGDDQTPVKADEMVRVLKNTLILKKIYDIDSADSKRTAPLYYWDYDTHIYVSETRVLQGFILDYAPEITSSHVREDIFKTLTSSNDIETVPNFELSDPNQEFLAVENGILNLKTKELKPLTPDDAFTYKIATPYDSNATVEPTFSYTDDLTGKKTVWKFTNSIKENCVGPDQDDKFDLIMQILKSAITGYAHARKIAILCDSSGRLGSHTGKSTFEEVAQNVIGEDNTAKLQFKELADRKNLSMLLKKRFLFGDDNDVNTLIHDVGVINPLVSGDPITIKELYKEPYTTRFSGFIMQSMNGLPQFENMTYATLSRLLPVKFTAQHSEKDPANRAVKTTYIKDLGFRKWLLNYVINNVSLKYGFIEIDETKNLLQQIEAESDSITNFCENWLPQFYSAKLPMQFVYSFYVTASLNDGFKPISSRMFSRKLTENDLFQKEWTKQRMRIQLQKPILLKDKDGKDRTDDPFRFQFGFDAKDADRLAQLASATKGKTQTFFQVEHATTSYKEDDDNTRHTVTEKEHVRIQDVIDFLNSFHGVAIANKQQLELEKAQKEHDKNLPDYQV</sequence>
<dbReference type="PANTHER" id="PTHR35372:SF2">
    <property type="entry name" value="SF3 HELICASE DOMAIN-CONTAINING PROTEIN"/>
    <property type="match status" value="1"/>
</dbReference>
<dbReference type="InterPro" id="IPR014818">
    <property type="entry name" value="Phage/plasmid_primase_P4_C"/>
</dbReference>
<dbReference type="InterPro" id="IPR045455">
    <property type="entry name" value="NrS-1_pol-like_helicase"/>
</dbReference>
<feature type="domain" description="SF3 helicase" evidence="5">
    <location>
        <begin position="564"/>
        <end position="724"/>
    </location>
</feature>
<dbReference type="GO" id="GO:0005524">
    <property type="term" value="F:ATP binding"/>
    <property type="evidence" value="ECO:0007669"/>
    <property type="project" value="UniProtKB-KW"/>
</dbReference>
<reference evidence="6 7" key="1">
    <citation type="submission" date="2016-05" db="EMBL/GenBank/DDBJ databases">
        <authorList>
            <person name="Johnson T.J."/>
            <person name="Youmans B.P."/>
            <person name="Case K.A."/>
        </authorList>
    </citation>
    <scope>NUCLEOTIDE SEQUENCE [LARGE SCALE GENOMIC DNA]</scope>
    <source>
        <strain evidence="6 7">UMNLC6</strain>
    </source>
</reference>
<dbReference type="InterPro" id="IPR027417">
    <property type="entry name" value="P-loop_NTPase"/>
</dbReference>
<keyword evidence="3" id="KW-0347">Helicase</keyword>
<evidence type="ECO:0000259" key="5">
    <source>
        <dbReference type="PROSITE" id="PS51206"/>
    </source>
</evidence>
<gene>
    <name evidence="6" type="ORF">AYP82_09480</name>
</gene>
<dbReference type="AlphaFoldDB" id="A0A854PKN0"/>
<evidence type="ECO:0000313" key="7">
    <source>
        <dbReference type="Proteomes" id="UP000198437"/>
    </source>
</evidence>
<name>A0A854PKN0_9LACO</name>
<accession>A0A854PKN0</accession>
<dbReference type="EMBL" id="LYQW01000029">
    <property type="protein sequence ID" value="OXC22264.1"/>
    <property type="molecule type" value="Genomic_DNA"/>
</dbReference>
<dbReference type="InterPro" id="IPR054468">
    <property type="entry name" value="NrSPol-like_HBD"/>
</dbReference>
<dbReference type="PANTHER" id="PTHR35372">
    <property type="entry name" value="ATP BINDING PROTEIN-RELATED"/>
    <property type="match status" value="1"/>
</dbReference>
<dbReference type="InterPro" id="IPR051620">
    <property type="entry name" value="ORF904-like_C"/>
</dbReference>
<evidence type="ECO:0000256" key="1">
    <source>
        <dbReference type="ARBA" id="ARBA00022741"/>
    </source>
</evidence>
<comment type="caution">
    <text evidence="6">The sequence shown here is derived from an EMBL/GenBank/DDBJ whole genome shotgun (WGS) entry which is preliminary data.</text>
</comment>
<dbReference type="InterPro" id="IPR014015">
    <property type="entry name" value="Helicase_SF3_DNA-vir"/>
</dbReference>
<dbReference type="Pfam" id="PF19263">
    <property type="entry name" value="DUF5906"/>
    <property type="match status" value="1"/>
</dbReference>
<proteinExistence type="predicted"/>
<evidence type="ECO:0000256" key="2">
    <source>
        <dbReference type="ARBA" id="ARBA00022801"/>
    </source>
</evidence>